<keyword evidence="1" id="KW-0472">Membrane</keyword>
<evidence type="ECO:0000313" key="3">
    <source>
        <dbReference type="Proteomes" id="UP000277580"/>
    </source>
</evidence>
<dbReference type="InParanoid" id="A0A3N4KKV0"/>
<protein>
    <submittedName>
        <fullName evidence="2">Uncharacterized protein</fullName>
    </submittedName>
</protein>
<evidence type="ECO:0000256" key="1">
    <source>
        <dbReference type="SAM" id="Phobius"/>
    </source>
</evidence>
<reference evidence="2 3" key="1">
    <citation type="journal article" date="2018" name="Nat. Ecol. Evol.">
        <title>Pezizomycetes genomes reveal the molecular basis of ectomycorrhizal truffle lifestyle.</title>
        <authorList>
            <person name="Murat C."/>
            <person name="Payen T."/>
            <person name="Noel B."/>
            <person name="Kuo A."/>
            <person name="Morin E."/>
            <person name="Chen J."/>
            <person name="Kohler A."/>
            <person name="Krizsan K."/>
            <person name="Balestrini R."/>
            <person name="Da Silva C."/>
            <person name="Montanini B."/>
            <person name="Hainaut M."/>
            <person name="Levati E."/>
            <person name="Barry K.W."/>
            <person name="Belfiori B."/>
            <person name="Cichocki N."/>
            <person name="Clum A."/>
            <person name="Dockter R.B."/>
            <person name="Fauchery L."/>
            <person name="Guy J."/>
            <person name="Iotti M."/>
            <person name="Le Tacon F."/>
            <person name="Lindquist E.A."/>
            <person name="Lipzen A."/>
            <person name="Malagnac F."/>
            <person name="Mello A."/>
            <person name="Molinier V."/>
            <person name="Miyauchi S."/>
            <person name="Poulain J."/>
            <person name="Riccioni C."/>
            <person name="Rubini A."/>
            <person name="Sitrit Y."/>
            <person name="Splivallo R."/>
            <person name="Traeger S."/>
            <person name="Wang M."/>
            <person name="Zifcakova L."/>
            <person name="Wipf D."/>
            <person name="Zambonelli A."/>
            <person name="Paolocci F."/>
            <person name="Nowrousian M."/>
            <person name="Ottonello S."/>
            <person name="Baldrian P."/>
            <person name="Spatafora J.W."/>
            <person name="Henrissat B."/>
            <person name="Nagy L.G."/>
            <person name="Aury J.M."/>
            <person name="Wincker P."/>
            <person name="Grigoriev I.V."/>
            <person name="Bonfante P."/>
            <person name="Martin F.M."/>
        </authorList>
    </citation>
    <scope>NUCLEOTIDE SEQUENCE [LARGE SCALE GENOMIC DNA]</scope>
    <source>
        <strain evidence="2 3">CCBAS932</strain>
    </source>
</reference>
<keyword evidence="1" id="KW-1133">Transmembrane helix</keyword>
<accession>A0A3N4KKV0</accession>
<keyword evidence="3" id="KW-1185">Reference proteome</keyword>
<dbReference type="Proteomes" id="UP000277580">
    <property type="component" value="Unassembled WGS sequence"/>
</dbReference>
<keyword evidence="1" id="KW-0812">Transmembrane</keyword>
<gene>
    <name evidence="2" type="ORF">P167DRAFT_227270</name>
</gene>
<evidence type="ECO:0000313" key="2">
    <source>
        <dbReference type="EMBL" id="RPB11194.1"/>
    </source>
</evidence>
<feature type="transmembrane region" description="Helical" evidence="1">
    <location>
        <begin position="65"/>
        <end position="86"/>
    </location>
</feature>
<proteinExistence type="predicted"/>
<name>A0A3N4KKV0_9PEZI</name>
<organism evidence="2 3">
    <name type="scientific">Morchella conica CCBAS932</name>
    <dbReference type="NCBI Taxonomy" id="1392247"/>
    <lineage>
        <taxon>Eukaryota</taxon>
        <taxon>Fungi</taxon>
        <taxon>Dikarya</taxon>
        <taxon>Ascomycota</taxon>
        <taxon>Pezizomycotina</taxon>
        <taxon>Pezizomycetes</taxon>
        <taxon>Pezizales</taxon>
        <taxon>Morchellaceae</taxon>
        <taxon>Morchella</taxon>
    </lineage>
</organism>
<dbReference type="AlphaFoldDB" id="A0A3N4KKV0"/>
<dbReference type="EMBL" id="ML119137">
    <property type="protein sequence ID" value="RPB11194.1"/>
    <property type="molecule type" value="Genomic_DNA"/>
</dbReference>
<sequence length="101" mass="11156">MGTGGLVPDTEDYSFRKCRAHATTMAPLAIRSALATVDAPPRLTYPIHSPFKVGITVQYRLAKPYFYAICTLISIALKLAFTLPFFSNGEVFKLATLQTDR</sequence>